<feature type="compositionally biased region" description="Polar residues" evidence="3">
    <location>
        <begin position="61"/>
        <end position="73"/>
    </location>
</feature>
<accession>A0AAW1IDW7</accession>
<evidence type="ECO:0000256" key="2">
    <source>
        <dbReference type="ARBA" id="ARBA00023242"/>
    </source>
</evidence>
<keyword evidence="6" id="KW-1185">Reference proteome</keyword>
<feature type="region of interest" description="Disordered" evidence="3">
    <location>
        <begin position="61"/>
        <end position="135"/>
    </location>
</feature>
<dbReference type="CDD" id="cd13180">
    <property type="entry name" value="RanBD_RanBP3"/>
    <property type="match status" value="1"/>
</dbReference>
<dbReference type="InterPro" id="IPR000156">
    <property type="entry name" value="Ran_bind_dom"/>
</dbReference>
<feature type="compositionally biased region" description="Polar residues" evidence="3">
    <location>
        <begin position="88"/>
        <end position="106"/>
    </location>
</feature>
<dbReference type="AlphaFoldDB" id="A0AAW1IDW7"/>
<gene>
    <name evidence="5" type="ORF">QE152_g36141</name>
</gene>
<protein>
    <submittedName>
        <fullName evidence="5">RanBP1 domain</fullName>
    </submittedName>
</protein>
<dbReference type="EMBL" id="JASPKY010000632">
    <property type="protein sequence ID" value="KAK9687606.1"/>
    <property type="molecule type" value="Genomic_DNA"/>
</dbReference>
<feature type="domain" description="RanBD1" evidence="4">
    <location>
        <begin position="488"/>
        <end position="581"/>
    </location>
</feature>
<comment type="caution">
    <text evidence="5">The sequence shown here is derived from an EMBL/GenBank/DDBJ whole genome shotgun (WGS) entry which is preliminary data.</text>
</comment>
<dbReference type="PROSITE" id="PS50196">
    <property type="entry name" value="RANBD1"/>
    <property type="match status" value="1"/>
</dbReference>
<evidence type="ECO:0000256" key="3">
    <source>
        <dbReference type="SAM" id="MobiDB-lite"/>
    </source>
</evidence>
<sequence length="652" mass="72322">MAENTDGVKSQIIMRVDEPTEGKVKDENKDNEKKEEILSIKPSQICSPTTMGKHVLAPSQFSASNPFSNNTLENKFGQKPLLKPSKLGANSGTQFGKTSFTLNPSRLNPLAKTPIEEDNSDRESDKNKNSNSVANGETLKFVPLLHSESKSSEIIVKPVTSVLPTTQASQSNFVFGQNLQERVIAESNSDDSKPSTSCLNSNGTSDMLFSSALKDTKIDNVDVSNREGKSLTESAREYEESRAIKRKYEEVEVKTGERVKSQIIMRVDEPTEGKVKDENKDNEKKEEILSIKPSQICSPTTMGKHVLAPSQFSASNPFSNNTLENKFGQKPLLKPSKLGANSGTQFGKTSFTLNPSRLNPLAKTPIEEDNSDRESDKNKNSNSVANGETLKFVPLLHSESKSSEIIVKPVTSVLPTTQASQSNFVFGQNLQERVIAESNSDDSKPSTSCLNSNGTSDMLFSSALKDTKIDNVDVSNREGKSLTESAREYEESRAIKRKYEEVEVKTGEEEEINILHISCKLFAYDKASGSWQERGRGNLRLNDQEVSDNGCTYTQSRLVFRTFGSLRVILNTKIWAEMSIQLASPKSVRLTAIESSGEIKVFLVMGTTEDINKLHKHLDERLKNEINRQKHKKVSLFKRDVSAEKLTADNKQ</sequence>
<proteinExistence type="predicted"/>
<evidence type="ECO:0000313" key="5">
    <source>
        <dbReference type="EMBL" id="KAK9687606.1"/>
    </source>
</evidence>
<dbReference type="SUPFAM" id="SSF50729">
    <property type="entry name" value="PH domain-like"/>
    <property type="match status" value="1"/>
</dbReference>
<reference evidence="5 6" key="1">
    <citation type="journal article" date="2024" name="BMC Genomics">
        <title>De novo assembly and annotation of Popillia japonica's genome with initial clues to its potential as an invasive pest.</title>
        <authorList>
            <person name="Cucini C."/>
            <person name="Boschi S."/>
            <person name="Funari R."/>
            <person name="Cardaioli E."/>
            <person name="Iannotti N."/>
            <person name="Marturano G."/>
            <person name="Paoli F."/>
            <person name="Bruttini M."/>
            <person name="Carapelli A."/>
            <person name="Frati F."/>
            <person name="Nardi F."/>
        </authorList>
    </citation>
    <scope>NUCLEOTIDE SEQUENCE [LARGE SCALE GENOMIC DNA]</scope>
    <source>
        <strain evidence="5">DMR45628</strain>
    </source>
</reference>
<feature type="compositionally biased region" description="Polar residues" evidence="3">
    <location>
        <begin position="339"/>
        <end position="357"/>
    </location>
</feature>
<feature type="region of interest" description="Disordered" evidence="3">
    <location>
        <begin position="1"/>
        <end position="34"/>
    </location>
</feature>
<dbReference type="InterPro" id="IPR045255">
    <property type="entry name" value="RanBP1-like"/>
</dbReference>
<dbReference type="Gene3D" id="2.30.29.30">
    <property type="entry name" value="Pleckstrin-homology domain (PH domain)/Phosphotyrosine-binding domain (PTB)"/>
    <property type="match status" value="1"/>
</dbReference>
<name>A0AAW1IDW7_POPJA</name>
<comment type="subcellular location">
    <subcellularLocation>
        <location evidence="1">Nucleus</location>
    </subcellularLocation>
</comment>
<keyword evidence="2" id="KW-0539">Nucleus</keyword>
<dbReference type="Proteomes" id="UP001458880">
    <property type="component" value="Unassembled WGS sequence"/>
</dbReference>
<evidence type="ECO:0000313" key="6">
    <source>
        <dbReference type="Proteomes" id="UP001458880"/>
    </source>
</evidence>
<dbReference type="InterPro" id="IPR011993">
    <property type="entry name" value="PH-like_dom_sf"/>
</dbReference>
<dbReference type="GO" id="GO:0005634">
    <property type="term" value="C:nucleus"/>
    <property type="evidence" value="ECO:0007669"/>
    <property type="project" value="UniProtKB-SubCell"/>
</dbReference>
<dbReference type="SMART" id="SM00160">
    <property type="entry name" value="RanBD"/>
    <property type="match status" value="1"/>
</dbReference>
<dbReference type="PANTHER" id="PTHR23138:SF142">
    <property type="entry name" value="RAN-BINDING PROTEIN 3B-RELATED"/>
    <property type="match status" value="1"/>
</dbReference>
<evidence type="ECO:0000256" key="1">
    <source>
        <dbReference type="ARBA" id="ARBA00004123"/>
    </source>
</evidence>
<dbReference type="Pfam" id="PF00638">
    <property type="entry name" value="Ran_BP1"/>
    <property type="match status" value="1"/>
</dbReference>
<feature type="compositionally biased region" description="Basic and acidic residues" evidence="3">
    <location>
        <begin position="15"/>
        <end position="34"/>
    </location>
</feature>
<feature type="region of interest" description="Disordered" evidence="3">
    <location>
        <begin position="317"/>
        <end position="385"/>
    </location>
</feature>
<organism evidence="5 6">
    <name type="scientific">Popillia japonica</name>
    <name type="common">Japanese beetle</name>
    <dbReference type="NCBI Taxonomy" id="7064"/>
    <lineage>
        <taxon>Eukaryota</taxon>
        <taxon>Metazoa</taxon>
        <taxon>Ecdysozoa</taxon>
        <taxon>Arthropoda</taxon>
        <taxon>Hexapoda</taxon>
        <taxon>Insecta</taxon>
        <taxon>Pterygota</taxon>
        <taxon>Neoptera</taxon>
        <taxon>Endopterygota</taxon>
        <taxon>Coleoptera</taxon>
        <taxon>Polyphaga</taxon>
        <taxon>Scarabaeiformia</taxon>
        <taxon>Scarabaeidae</taxon>
        <taxon>Rutelinae</taxon>
        <taxon>Popillia</taxon>
    </lineage>
</organism>
<dbReference type="PANTHER" id="PTHR23138">
    <property type="entry name" value="RAN BINDING PROTEIN"/>
    <property type="match status" value="1"/>
</dbReference>
<dbReference type="GO" id="GO:0006611">
    <property type="term" value="P:protein export from nucleus"/>
    <property type="evidence" value="ECO:0007669"/>
    <property type="project" value="TreeGrafter"/>
</dbReference>
<evidence type="ECO:0000259" key="4">
    <source>
        <dbReference type="PROSITE" id="PS50196"/>
    </source>
</evidence>